<dbReference type="InterPro" id="IPR000073">
    <property type="entry name" value="AB_hydrolase_1"/>
</dbReference>
<comment type="caution">
    <text evidence="3">The sequence shown here is derived from an EMBL/GenBank/DDBJ whole genome shotgun (WGS) entry which is preliminary data.</text>
</comment>
<dbReference type="AlphaFoldDB" id="A0A9X3UEA6"/>
<evidence type="ECO:0000313" key="3">
    <source>
        <dbReference type="EMBL" id="MDA5397040.1"/>
    </source>
</evidence>
<dbReference type="SUPFAM" id="SSF53474">
    <property type="entry name" value="alpha/beta-Hydrolases"/>
    <property type="match status" value="1"/>
</dbReference>
<dbReference type="Gene3D" id="3.40.50.1820">
    <property type="entry name" value="alpha/beta hydrolase"/>
    <property type="match status" value="1"/>
</dbReference>
<feature type="region of interest" description="Disordered" evidence="1">
    <location>
        <begin position="1"/>
        <end position="25"/>
    </location>
</feature>
<protein>
    <submittedName>
        <fullName evidence="3">Alpha/beta hydrolase</fullName>
    </submittedName>
</protein>
<proteinExistence type="predicted"/>
<sequence>MDKKAPISTCAIHDTPDNPAPKNATSGFFETGDGKRLRYALFRSEVTRAKGTVVLLQGRNETIEKYYETIRDLTEAGLWVATFDWRGQGGSERLLQGSNAGHVQRFADYESDLEYFLENIVLPDTRLPFFIVAHSTGGLIALSAAPRLANRVERMVLTSPFVGMHPGKYDGTVLRLLVRAASLIGLGRKSTTGTKQRNLTFEDNALTSDRARFNRNRAIYDVCPDFILGGPTFRWLAESFKTMKRIHDPAHLASVRIPTLIFGAGADSIVPIQEIEQIASHFRASELITIDHAKHELFQETDIYREQVLAGIRAFLPGEA</sequence>
<evidence type="ECO:0000313" key="4">
    <source>
        <dbReference type="Proteomes" id="UP001151234"/>
    </source>
</evidence>
<dbReference type="GO" id="GO:0016787">
    <property type="term" value="F:hydrolase activity"/>
    <property type="evidence" value="ECO:0007669"/>
    <property type="project" value="UniProtKB-KW"/>
</dbReference>
<dbReference type="InterPro" id="IPR029058">
    <property type="entry name" value="AB_hydrolase_fold"/>
</dbReference>
<dbReference type="EMBL" id="JAPJZI010000001">
    <property type="protein sequence ID" value="MDA5397040.1"/>
    <property type="molecule type" value="Genomic_DNA"/>
</dbReference>
<keyword evidence="3" id="KW-0378">Hydrolase</keyword>
<gene>
    <name evidence="3" type="ORF">OQ273_00515</name>
</gene>
<dbReference type="PRINTS" id="PR00111">
    <property type="entry name" value="ABHYDROLASE"/>
</dbReference>
<dbReference type="InterPro" id="IPR022742">
    <property type="entry name" value="Hydrolase_4"/>
</dbReference>
<reference evidence="3" key="1">
    <citation type="submission" date="2022-11" db="EMBL/GenBank/DDBJ databases">
        <title>Draft genome sequence of Hoeflea poritis E7-10 and Hoeflea prorocentri PM5-8, separated from scleractinian coral Porites lutea and marine dinoflagellate.</title>
        <authorList>
            <person name="Zhang G."/>
            <person name="Wei Q."/>
            <person name="Cai L."/>
        </authorList>
    </citation>
    <scope>NUCLEOTIDE SEQUENCE</scope>
    <source>
        <strain evidence="3">PM5-8</strain>
    </source>
</reference>
<name>A0A9X3UEA6_9HYPH</name>
<evidence type="ECO:0000259" key="2">
    <source>
        <dbReference type="Pfam" id="PF12146"/>
    </source>
</evidence>
<dbReference type="RefSeq" id="WP_267988518.1">
    <property type="nucleotide sequence ID" value="NZ_JAPJZI010000001.1"/>
</dbReference>
<evidence type="ECO:0000256" key="1">
    <source>
        <dbReference type="SAM" id="MobiDB-lite"/>
    </source>
</evidence>
<dbReference type="Pfam" id="PF12146">
    <property type="entry name" value="Hydrolase_4"/>
    <property type="match status" value="1"/>
</dbReference>
<organism evidence="3 4">
    <name type="scientific">Hoeflea prorocentri</name>
    <dbReference type="NCBI Taxonomy" id="1922333"/>
    <lineage>
        <taxon>Bacteria</taxon>
        <taxon>Pseudomonadati</taxon>
        <taxon>Pseudomonadota</taxon>
        <taxon>Alphaproteobacteria</taxon>
        <taxon>Hyphomicrobiales</taxon>
        <taxon>Rhizobiaceae</taxon>
        <taxon>Hoeflea</taxon>
    </lineage>
</organism>
<accession>A0A9X3UEA6</accession>
<feature type="domain" description="Serine aminopeptidase S33" evidence="2">
    <location>
        <begin position="48"/>
        <end position="302"/>
    </location>
</feature>
<dbReference type="Proteomes" id="UP001151234">
    <property type="component" value="Unassembled WGS sequence"/>
</dbReference>
<dbReference type="InterPro" id="IPR051044">
    <property type="entry name" value="MAG_DAG_Lipase"/>
</dbReference>
<dbReference type="PANTHER" id="PTHR11614">
    <property type="entry name" value="PHOSPHOLIPASE-RELATED"/>
    <property type="match status" value="1"/>
</dbReference>
<keyword evidence="4" id="KW-1185">Reference proteome</keyword>